<organism evidence="2 3">
    <name type="scientific">Botryosphaeria dothidea</name>
    <dbReference type="NCBI Taxonomy" id="55169"/>
    <lineage>
        <taxon>Eukaryota</taxon>
        <taxon>Fungi</taxon>
        <taxon>Dikarya</taxon>
        <taxon>Ascomycota</taxon>
        <taxon>Pezizomycotina</taxon>
        <taxon>Dothideomycetes</taxon>
        <taxon>Dothideomycetes incertae sedis</taxon>
        <taxon>Botryosphaeriales</taxon>
        <taxon>Botryosphaeriaceae</taxon>
        <taxon>Botryosphaeria</taxon>
    </lineage>
</organism>
<evidence type="ECO:0000313" key="3">
    <source>
        <dbReference type="Proteomes" id="UP000572817"/>
    </source>
</evidence>
<sequence>MSKLSSWPFSLISRAHLHLQKGGDKPLPQQATDAVMHNIQHSFLHRLLLDILYYLATRHVPCNSADLLALLATTRALRFSPIIHTPAPPLSRHASRAFLWRLRRDDFTRACDAENCKRGAQPPQQAQEQPSAATATITSTRDRRAPVRPLLHPCAGCQALHPPASFSAAQLARAPEGRHYTGTDGVLRVCPHWAFTYAQMRDIREREREKVPPMGYTFKLQCEKCGPRDGEVYGLSGAQLAGFPYGPSLRDDGSQCEFFSVRRRIAVEGLVVEEGGHDGGGRLVVSERKDFTHDVALRVLKAVAERDGVFVCNHVRLGELEPFETKFWEPHQDSRFILRHMCRVCYGVNSPTDKRWLAQIQSSEESYSAGQRPDRRDTVSE</sequence>
<reference evidence="2" key="1">
    <citation type="submission" date="2020-04" db="EMBL/GenBank/DDBJ databases">
        <title>Genome Assembly and Annotation of Botryosphaeria dothidea sdau 11-99, a Latent Pathogen of Apple Fruit Ring Rot in China.</title>
        <authorList>
            <person name="Yu C."/>
            <person name="Diao Y."/>
            <person name="Lu Q."/>
            <person name="Zhao J."/>
            <person name="Cui S."/>
            <person name="Peng C."/>
            <person name="He B."/>
            <person name="Liu H."/>
        </authorList>
    </citation>
    <scope>NUCLEOTIDE SEQUENCE [LARGE SCALE GENOMIC DNA]</scope>
    <source>
        <strain evidence="2">Sdau11-99</strain>
    </source>
</reference>
<keyword evidence="3" id="KW-1185">Reference proteome</keyword>
<gene>
    <name evidence="2" type="ORF">GTA08_BOTSDO00424</name>
</gene>
<name>A0A8H4NAX5_9PEZI</name>
<protein>
    <submittedName>
        <fullName evidence="2">Uncharacterized protein</fullName>
    </submittedName>
</protein>
<feature type="region of interest" description="Disordered" evidence="1">
    <location>
        <begin position="116"/>
        <end position="142"/>
    </location>
</feature>
<dbReference type="AlphaFoldDB" id="A0A8H4NAX5"/>
<dbReference type="Proteomes" id="UP000572817">
    <property type="component" value="Unassembled WGS sequence"/>
</dbReference>
<feature type="compositionally biased region" description="Low complexity" evidence="1">
    <location>
        <begin position="120"/>
        <end position="135"/>
    </location>
</feature>
<accession>A0A8H4NAX5</accession>
<evidence type="ECO:0000313" key="2">
    <source>
        <dbReference type="EMBL" id="KAF4313798.1"/>
    </source>
</evidence>
<dbReference type="OrthoDB" id="3857282at2759"/>
<dbReference type="EMBL" id="WWBZ02000001">
    <property type="protein sequence ID" value="KAF4313798.1"/>
    <property type="molecule type" value="Genomic_DNA"/>
</dbReference>
<proteinExistence type="predicted"/>
<comment type="caution">
    <text evidence="2">The sequence shown here is derived from an EMBL/GenBank/DDBJ whole genome shotgun (WGS) entry which is preliminary data.</text>
</comment>
<evidence type="ECO:0000256" key="1">
    <source>
        <dbReference type="SAM" id="MobiDB-lite"/>
    </source>
</evidence>